<dbReference type="InterPro" id="IPR023346">
    <property type="entry name" value="Lysozyme-like_dom_sf"/>
</dbReference>
<organism evidence="3 4">
    <name type="scientific">Amycolatopsis azurea DSM 43854</name>
    <dbReference type="NCBI Taxonomy" id="1238180"/>
    <lineage>
        <taxon>Bacteria</taxon>
        <taxon>Bacillati</taxon>
        <taxon>Actinomycetota</taxon>
        <taxon>Actinomycetes</taxon>
        <taxon>Pseudonocardiales</taxon>
        <taxon>Pseudonocardiaceae</taxon>
        <taxon>Amycolatopsis</taxon>
    </lineage>
</organism>
<dbReference type="Gene3D" id="1.10.530.10">
    <property type="match status" value="1"/>
</dbReference>
<evidence type="ECO:0000313" key="4">
    <source>
        <dbReference type="Proteomes" id="UP000188551"/>
    </source>
</evidence>
<evidence type="ECO:0000259" key="2">
    <source>
        <dbReference type="Pfam" id="PF01464"/>
    </source>
</evidence>
<feature type="coiled-coil region" evidence="1">
    <location>
        <begin position="820"/>
        <end position="854"/>
    </location>
</feature>
<proteinExistence type="predicted"/>
<feature type="domain" description="Transglycosylase SLT" evidence="2">
    <location>
        <begin position="1159"/>
        <end position="1225"/>
    </location>
</feature>
<dbReference type="InterPro" id="IPR008258">
    <property type="entry name" value="Transglycosylase_SLT_dom_1"/>
</dbReference>
<dbReference type="EMBL" id="MUXN01000004">
    <property type="protein sequence ID" value="OOC07552.1"/>
    <property type="molecule type" value="Genomic_DNA"/>
</dbReference>
<name>A0ABX3JMM0_9PSEU</name>
<dbReference type="SUPFAM" id="SSF53955">
    <property type="entry name" value="Lysozyme-like"/>
    <property type="match status" value="1"/>
</dbReference>
<accession>A0ABX3JMM0</accession>
<reference evidence="3 4" key="1">
    <citation type="submission" date="2017-02" db="EMBL/GenBank/DDBJ databases">
        <title>Amycolatopsis azurea DSM 43854 draft genome.</title>
        <authorList>
            <person name="Mayilraj S."/>
        </authorList>
    </citation>
    <scope>NUCLEOTIDE SEQUENCE [LARGE SCALE GENOMIC DNA]</scope>
    <source>
        <strain evidence="3 4">DSM 43854</strain>
    </source>
</reference>
<dbReference type="Proteomes" id="UP000188551">
    <property type="component" value="Unassembled WGS sequence"/>
</dbReference>
<sequence length="1336" mass="138143">MGSMADLSFNIVALDQASTTFMKAAAAAEHFADKLNRIDGQTVTADVNVRTDDSVRALDSFTTRFQLMSAGIVAASPLAGAAITAGIGASFVTVAALAQKSNEQVKQTYSTLWQNVVGETRAATNQLVPQIVGAGRQIGATFERLGPQLQTGFSAAGPAIVALTRGVTEFATNAMPGVTLAMQNSLPVFSGAANAAGALGTAVGSAVASVGQHSQAYGAYVQSLGNVTSSVLGTVVTIINDVATAWADNATKIDSAIGGMGETITGLASGVLPVFSSALNAAATVITTITDVLGPIAPILGTVGAAALATWGAFKLAGLATAGVNALAAGSVNLGVAMETASARSATMVASMQGTSVAASGAATAIRAAGASAATAAVGFGAAAQSIAGPLGIALVAGTLLLSSFGNSEADTTQKTAELKAHSDQLTDALIKNHGVMDQHIADLVKSGPTFQDAAGKLKQFGVSQEELIAIVTKGGSAYDSLRAKLAAIAAPAAEFGSNTKDNREELWQNADAATKAKMALEALAGEWGKNAGAAADSTRAAEENANKIVSSSAGHMAASETARTLGLSYGEVKAAFLAVASSAGMAGASIDSLRQKTAVNALASAKAGQTIVDTFTAADRQVVSAQQSVADAAHSYSQSIRAIADARHSAAQAARAVQQAEEGVADAQRGVVTAQRAVKDAVEGVASAQQAYARSQEQARDAERSLHDARQQSIQDLKELRLQMEDQTVSEQSARVRLFEAQQKAAGLGVTTENVASIAATPVTAENIDQVKTALDLRSAQNTLNNTMNSGVKLRQQVAEADRLGVEGSRGVVAAQRQVRDAHEQVANAAKGVQKAQQQVSDANYGLQQANRNLTRSHQAVADAAYGEQRAHQAVTDAQYASERSAGQLTRAKEALRDAEDNASRSFDLNTAAGQRNLTQLYALAGAIKTELGPTAEGYNRLIQETANKFGITTGEAQGLLQKLGEIPKDFRFGMTAVADIDAQHLWDKIPLEKGAPNPQLVGRPRMFADGGQISGPGGPRDDMIPLWASNREYIHPVDAVDHYGIGFMEAVRTKQFPKGWDGATIPRFAAGGMVGLAAANGALGHMGATYQAMTHAQIVMGLDHGPLLPKYVPPPVTFTNSNYTPGGGVARWTDLVLQVLTMLNLPAEILPKVLRRMNQESGGNPNAYNGWDVNAKNGIPSQGLMQTVPPTFAAYAGPFRDRGIMDPLASIYAGINYAGNKYGRSHGGFLGGVIYGMDKPGGYDNGGPLPPGLSTVWNGTGRPENVRTGAQEDSLLDAVRGVGQSIDKLKSELKLAVYESRRAPIEGTLRLANGALVGQIDAAFKEMEKTLPTL</sequence>
<dbReference type="CDD" id="cd13402">
    <property type="entry name" value="LT_TF-like"/>
    <property type="match status" value="1"/>
</dbReference>
<comment type="caution">
    <text evidence="3">The sequence shown here is derived from an EMBL/GenBank/DDBJ whole genome shotgun (WGS) entry which is preliminary data.</text>
</comment>
<keyword evidence="4" id="KW-1185">Reference proteome</keyword>
<gene>
    <name evidence="3" type="ORF">B0293_07745</name>
</gene>
<evidence type="ECO:0000313" key="3">
    <source>
        <dbReference type="EMBL" id="OOC07552.1"/>
    </source>
</evidence>
<dbReference type="Pfam" id="PF01464">
    <property type="entry name" value="SLT"/>
    <property type="match status" value="1"/>
</dbReference>
<feature type="coiled-coil region" evidence="1">
    <location>
        <begin position="686"/>
        <end position="713"/>
    </location>
</feature>
<protein>
    <recommendedName>
        <fullName evidence="2">Transglycosylase SLT domain-containing protein</fullName>
    </recommendedName>
</protein>
<evidence type="ECO:0000256" key="1">
    <source>
        <dbReference type="SAM" id="Coils"/>
    </source>
</evidence>
<keyword evidence="1" id="KW-0175">Coiled coil</keyword>